<feature type="compositionally biased region" description="Polar residues" evidence="1">
    <location>
        <begin position="11"/>
        <end position="29"/>
    </location>
</feature>
<protein>
    <submittedName>
        <fullName evidence="2">OLC1v1012504C1</fullName>
    </submittedName>
</protein>
<evidence type="ECO:0000313" key="2">
    <source>
        <dbReference type="EMBL" id="CAI9112121.1"/>
    </source>
</evidence>
<feature type="compositionally biased region" description="Basic and acidic residues" evidence="1">
    <location>
        <begin position="90"/>
        <end position="102"/>
    </location>
</feature>
<evidence type="ECO:0000313" key="3">
    <source>
        <dbReference type="Proteomes" id="UP001161247"/>
    </source>
</evidence>
<organism evidence="2 3">
    <name type="scientific">Oldenlandia corymbosa var. corymbosa</name>
    <dbReference type="NCBI Taxonomy" id="529605"/>
    <lineage>
        <taxon>Eukaryota</taxon>
        <taxon>Viridiplantae</taxon>
        <taxon>Streptophyta</taxon>
        <taxon>Embryophyta</taxon>
        <taxon>Tracheophyta</taxon>
        <taxon>Spermatophyta</taxon>
        <taxon>Magnoliopsida</taxon>
        <taxon>eudicotyledons</taxon>
        <taxon>Gunneridae</taxon>
        <taxon>Pentapetalae</taxon>
        <taxon>asterids</taxon>
        <taxon>lamiids</taxon>
        <taxon>Gentianales</taxon>
        <taxon>Rubiaceae</taxon>
        <taxon>Rubioideae</taxon>
        <taxon>Spermacoceae</taxon>
        <taxon>Hedyotis-Oldenlandia complex</taxon>
        <taxon>Oldenlandia</taxon>
    </lineage>
</organism>
<accession>A0AAV1DW54</accession>
<dbReference type="AlphaFoldDB" id="A0AAV1DW54"/>
<proteinExistence type="predicted"/>
<feature type="region of interest" description="Disordered" evidence="1">
    <location>
        <begin position="1"/>
        <end position="29"/>
    </location>
</feature>
<reference evidence="2" key="1">
    <citation type="submission" date="2023-03" db="EMBL/GenBank/DDBJ databases">
        <authorList>
            <person name="Julca I."/>
        </authorList>
    </citation>
    <scope>NUCLEOTIDE SEQUENCE</scope>
</reference>
<dbReference type="Proteomes" id="UP001161247">
    <property type="component" value="Chromosome 7"/>
</dbReference>
<dbReference type="PANTHER" id="PTHR34657">
    <property type="entry name" value="EMBRYO SAC DEVELOPMENT ARREST 6"/>
    <property type="match status" value="1"/>
</dbReference>
<sequence>MPSDEAPAFSSLHSNGKMTPSSIRGSGSDNRLLAGYLAHEFLIKETLFGEQFEPVRVNSAVRLPSAGKPPVRRRSEGSGSRSFEMEDEIDKGSAKKMDSRSY</sequence>
<name>A0AAV1DW54_OLDCO</name>
<feature type="region of interest" description="Disordered" evidence="1">
    <location>
        <begin position="61"/>
        <end position="102"/>
    </location>
</feature>
<gene>
    <name evidence="2" type="ORF">OLC1_LOCUS19370</name>
</gene>
<keyword evidence="3" id="KW-1185">Reference proteome</keyword>
<evidence type="ECO:0000256" key="1">
    <source>
        <dbReference type="SAM" id="MobiDB-lite"/>
    </source>
</evidence>
<dbReference type="PANTHER" id="PTHR34657:SF4">
    <property type="entry name" value="EMBRYO SAC DEVELOPMENT ARREST 6"/>
    <property type="match status" value="1"/>
</dbReference>
<dbReference type="EMBL" id="OX459124">
    <property type="protein sequence ID" value="CAI9112121.1"/>
    <property type="molecule type" value="Genomic_DNA"/>
</dbReference>